<dbReference type="GO" id="GO:0005737">
    <property type="term" value="C:cytoplasm"/>
    <property type="evidence" value="ECO:0007669"/>
    <property type="project" value="TreeGrafter"/>
</dbReference>
<dbReference type="InterPro" id="IPR029063">
    <property type="entry name" value="SAM-dependent_MTases_sf"/>
</dbReference>
<proteinExistence type="predicted"/>
<dbReference type="EMBL" id="CM003098">
    <property type="protein sequence ID" value="KUI64650.1"/>
    <property type="molecule type" value="Genomic_DNA"/>
</dbReference>
<evidence type="ECO:0000313" key="3">
    <source>
        <dbReference type="Proteomes" id="UP000078559"/>
    </source>
</evidence>
<dbReference type="SUPFAM" id="SSF53335">
    <property type="entry name" value="S-adenosyl-L-methionine-dependent methyltransferases"/>
    <property type="match status" value="1"/>
</dbReference>
<sequence>MSLNLVAVIDKAQAPKAGKPEAKASTPKTDLQPTIPFSPEDAILLIGEGDLSFSKALIDHHYCANVTATVLEPSLEELTAKYPHVNGNIEAIEAEGSKVVYGVDAKKMGPFVHRAGRESVGSMDRIIFNFPHVGGKSTDVNRQVRYNQELLVGFFKRALLSLAPGGTIIVTLFEGEPYTLWNIRDLARHSGLQVERSFRFQASAYPGYSHARTLGVVKNKHGDVGGGWKGEDRPARSYVFVRKDESPKPVTKKRKRTVFNFPHVGGKSTDVNRQVRYNQELLVGFFKRALLSLAPGGTIIVTLFEGEPYTLWNIRDLARHSGLQVERSFRFQASAYPGYSHARTLGVVKNKHGDVGGGWKGEDRPARSYVFVRKDESPKPVYIVPAAIFPLSTS</sequence>
<feature type="domain" description="25S rRNA (uridine-N(3))-methyltransferase BMT5-like" evidence="1">
    <location>
        <begin position="252"/>
        <end position="343"/>
    </location>
</feature>
<evidence type="ECO:0000259" key="1">
    <source>
        <dbReference type="Pfam" id="PF10354"/>
    </source>
</evidence>
<evidence type="ECO:0000313" key="2">
    <source>
        <dbReference type="EMBL" id="KUI64650.1"/>
    </source>
</evidence>
<protein>
    <submittedName>
        <fullName evidence="2">25S rRNA (Uridine-N(3))-methyltransferase</fullName>
    </submittedName>
</protein>
<dbReference type="PANTHER" id="PTHR11538:SF26">
    <property type="entry name" value="FERREDOXIN-FOLD ANTICODON-BINDING DOMAIN-CONTAINING PROTEIN 1"/>
    <property type="match status" value="1"/>
</dbReference>
<dbReference type="OrthoDB" id="273345at2759"/>
<dbReference type="AlphaFoldDB" id="A0A194VLB2"/>
<keyword evidence="3" id="KW-1185">Reference proteome</keyword>
<dbReference type="PANTHER" id="PTHR11538">
    <property type="entry name" value="PHENYLALANYL-TRNA SYNTHETASE"/>
    <property type="match status" value="1"/>
</dbReference>
<dbReference type="GO" id="GO:0070475">
    <property type="term" value="P:rRNA base methylation"/>
    <property type="evidence" value="ECO:0007669"/>
    <property type="project" value="InterPro"/>
</dbReference>
<dbReference type="Pfam" id="PF10354">
    <property type="entry name" value="BMT5-like"/>
    <property type="match status" value="2"/>
</dbReference>
<dbReference type="GO" id="GO:0070042">
    <property type="term" value="F:rRNA (uridine-N3-)-methyltransferase activity"/>
    <property type="evidence" value="ECO:0007669"/>
    <property type="project" value="InterPro"/>
</dbReference>
<gene>
    <name evidence="2" type="ORF">VM1G_01026</name>
</gene>
<organism evidence="2 3">
    <name type="scientific">Cytospora mali</name>
    <name type="common">Apple Valsa canker fungus</name>
    <name type="synonym">Valsa mali</name>
    <dbReference type="NCBI Taxonomy" id="578113"/>
    <lineage>
        <taxon>Eukaryota</taxon>
        <taxon>Fungi</taxon>
        <taxon>Dikarya</taxon>
        <taxon>Ascomycota</taxon>
        <taxon>Pezizomycotina</taxon>
        <taxon>Sordariomycetes</taxon>
        <taxon>Sordariomycetidae</taxon>
        <taxon>Diaporthales</taxon>
        <taxon>Cytosporaceae</taxon>
        <taxon>Cytospora</taxon>
    </lineage>
</organism>
<dbReference type="InterPro" id="IPR019446">
    <property type="entry name" value="BMT5-like"/>
</dbReference>
<accession>A0A194VLB2</accession>
<name>A0A194VLB2_CYTMA</name>
<reference evidence="2" key="1">
    <citation type="submission" date="2014-12" db="EMBL/GenBank/DDBJ databases">
        <title>Genome Sequence of Valsa Canker Pathogens Uncovers a Specific Adaption of Colonization on Woody Bark.</title>
        <authorList>
            <person name="Yin Z."/>
            <person name="Liu H."/>
            <person name="Gao X."/>
            <person name="Li Z."/>
            <person name="Song N."/>
            <person name="Ke X."/>
            <person name="Dai Q."/>
            <person name="Wu Y."/>
            <person name="Sun Y."/>
            <person name="Xu J.-R."/>
            <person name="Kang Z.K."/>
            <person name="Wang L."/>
            <person name="Huang L."/>
        </authorList>
    </citation>
    <scope>NUCLEOTIDE SEQUENCE [LARGE SCALE GENOMIC DNA]</scope>
    <source>
        <strain evidence="2">03-8</strain>
    </source>
</reference>
<feature type="domain" description="25S rRNA (uridine-N(3))-methyltransferase BMT5-like" evidence="1">
    <location>
        <begin position="44"/>
        <end position="212"/>
    </location>
</feature>
<dbReference type="Proteomes" id="UP000078559">
    <property type="component" value="Chromosome 1"/>
</dbReference>